<dbReference type="PROSITE" id="PS50158">
    <property type="entry name" value="ZF_CCHC"/>
    <property type="match status" value="1"/>
</dbReference>
<sequence>MVRWRVLPASKAPDSCIINIYDEDTLDQILQALHRRGIRQAALSSLPFSAMTGPYATQSGPTPSGTSTAAMSQIVASSSSGPTVGATPQPPPVSPVGQQQPWNPKTPLKPPPTFSRDKKDEALDAWLRTVPVWVRAKRTLVEEEVMNVASYLEGSTARWLNGLVASKGFGRNMGDWAKSKTLESCMDLVEAWWHNPKQAQIATDGLLKLDGRKYESVRELTTTVECLIVVPGVEYNPQVLLTMFLRCLPTDIKNLLASEARLEYHTFETFSKKALDLEATLGGAQTPPTDGRKKKASQEWKKKGSRLMMVDSEGNQTEIDDVSELVESAELDGEDSAEGSNLAVVVKTKASGRGKGSQQRSQRQAANPNKITAWVRAGLDQDVWRDRWQCGACINCGEYGHQQFKCNNAKVAQKILPKGGYPSSQSGASTSSSSGNT</sequence>
<accession>A0A388KI62</accession>
<organism evidence="4 5">
    <name type="scientific">Chara braunii</name>
    <name type="common">Braun's stonewort</name>
    <dbReference type="NCBI Taxonomy" id="69332"/>
    <lineage>
        <taxon>Eukaryota</taxon>
        <taxon>Viridiplantae</taxon>
        <taxon>Streptophyta</taxon>
        <taxon>Charophyceae</taxon>
        <taxon>Charales</taxon>
        <taxon>Characeae</taxon>
        <taxon>Chara</taxon>
    </lineage>
</organism>
<keyword evidence="1" id="KW-0863">Zinc-finger</keyword>
<feature type="domain" description="CCHC-type" evidence="3">
    <location>
        <begin position="393"/>
        <end position="406"/>
    </location>
</feature>
<reference evidence="4 5" key="1">
    <citation type="journal article" date="2018" name="Cell">
        <title>The Chara Genome: Secondary Complexity and Implications for Plant Terrestrialization.</title>
        <authorList>
            <person name="Nishiyama T."/>
            <person name="Sakayama H."/>
            <person name="Vries J.D."/>
            <person name="Buschmann H."/>
            <person name="Saint-Marcoux D."/>
            <person name="Ullrich K.K."/>
            <person name="Haas F.B."/>
            <person name="Vanderstraeten L."/>
            <person name="Becker D."/>
            <person name="Lang D."/>
            <person name="Vosolsobe S."/>
            <person name="Rombauts S."/>
            <person name="Wilhelmsson P.K.I."/>
            <person name="Janitza P."/>
            <person name="Kern R."/>
            <person name="Heyl A."/>
            <person name="Rumpler F."/>
            <person name="Villalobos L.I.A.C."/>
            <person name="Clay J.M."/>
            <person name="Skokan R."/>
            <person name="Toyoda A."/>
            <person name="Suzuki Y."/>
            <person name="Kagoshima H."/>
            <person name="Schijlen E."/>
            <person name="Tajeshwar N."/>
            <person name="Catarino B."/>
            <person name="Hetherington A.J."/>
            <person name="Saltykova A."/>
            <person name="Bonnot C."/>
            <person name="Breuninger H."/>
            <person name="Symeonidi A."/>
            <person name="Radhakrishnan G.V."/>
            <person name="Van Nieuwerburgh F."/>
            <person name="Deforce D."/>
            <person name="Chang C."/>
            <person name="Karol K.G."/>
            <person name="Hedrich R."/>
            <person name="Ulvskov P."/>
            <person name="Glockner G."/>
            <person name="Delwiche C.F."/>
            <person name="Petrasek J."/>
            <person name="Van de Peer Y."/>
            <person name="Friml J."/>
            <person name="Beilby M."/>
            <person name="Dolan L."/>
            <person name="Kohara Y."/>
            <person name="Sugano S."/>
            <person name="Fujiyama A."/>
            <person name="Delaux P.-M."/>
            <person name="Quint M."/>
            <person name="TheiBen G."/>
            <person name="Hagemann M."/>
            <person name="Harholt J."/>
            <person name="Dunand C."/>
            <person name="Zachgo S."/>
            <person name="Langdale J."/>
            <person name="Maumus F."/>
            <person name="Straeten D.V.D."/>
            <person name="Gould S.B."/>
            <person name="Rensing S.A."/>
        </authorList>
    </citation>
    <scope>NUCLEOTIDE SEQUENCE [LARGE SCALE GENOMIC DNA]</scope>
    <source>
        <strain evidence="4 5">S276</strain>
    </source>
</reference>
<dbReference type="InterPro" id="IPR001878">
    <property type="entry name" value="Znf_CCHC"/>
</dbReference>
<protein>
    <recommendedName>
        <fullName evidence="3">CCHC-type domain-containing protein</fullName>
    </recommendedName>
</protein>
<evidence type="ECO:0000256" key="2">
    <source>
        <dbReference type="SAM" id="MobiDB-lite"/>
    </source>
</evidence>
<dbReference type="AlphaFoldDB" id="A0A388KI62"/>
<keyword evidence="1" id="KW-0862">Zinc</keyword>
<dbReference type="Proteomes" id="UP000265515">
    <property type="component" value="Unassembled WGS sequence"/>
</dbReference>
<feature type="compositionally biased region" description="Low complexity" evidence="2">
    <location>
        <begin position="423"/>
        <end position="437"/>
    </location>
</feature>
<dbReference type="GO" id="GO:0003676">
    <property type="term" value="F:nucleic acid binding"/>
    <property type="evidence" value="ECO:0007669"/>
    <property type="project" value="InterPro"/>
</dbReference>
<feature type="region of interest" description="Disordered" evidence="2">
    <location>
        <begin position="417"/>
        <end position="437"/>
    </location>
</feature>
<feature type="compositionally biased region" description="Low complexity" evidence="2">
    <location>
        <begin position="356"/>
        <end position="366"/>
    </location>
</feature>
<feature type="region of interest" description="Disordered" evidence="2">
    <location>
        <begin position="54"/>
        <end position="117"/>
    </location>
</feature>
<keyword evidence="1" id="KW-0479">Metal-binding</keyword>
<comment type="caution">
    <text evidence="4">The sequence shown here is derived from an EMBL/GenBank/DDBJ whole genome shotgun (WGS) entry which is preliminary data.</text>
</comment>
<gene>
    <name evidence="4" type="ORF">CBR_g4572</name>
</gene>
<name>A0A388KI62_CHABU</name>
<feature type="region of interest" description="Disordered" evidence="2">
    <location>
        <begin position="281"/>
        <end position="305"/>
    </location>
</feature>
<proteinExistence type="predicted"/>
<keyword evidence="5" id="KW-1185">Reference proteome</keyword>
<evidence type="ECO:0000313" key="4">
    <source>
        <dbReference type="EMBL" id="GBG69741.1"/>
    </source>
</evidence>
<dbReference type="EMBL" id="BFEA01000119">
    <property type="protein sequence ID" value="GBG69741.1"/>
    <property type="molecule type" value="Genomic_DNA"/>
</dbReference>
<feature type="compositionally biased region" description="Low complexity" evidence="2">
    <location>
        <begin position="59"/>
        <end position="70"/>
    </location>
</feature>
<evidence type="ECO:0000256" key="1">
    <source>
        <dbReference type="PROSITE-ProRule" id="PRU00047"/>
    </source>
</evidence>
<dbReference type="GO" id="GO:0008270">
    <property type="term" value="F:zinc ion binding"/>
    <property type="evidence" value="ECO:0007669"/>
    <property type="project" value="UniProtKB-KW"/>
</dbReference>
<evidence type="ECO:0000313" key="5">
    <source>
        <dbReference type="Proteomes" id="UP000265515"/>
    </source>
</evidence>
<dbReference type="Gramene" id="GBG69741">
    <property type="protein sequence ID" value="GBG69741"/>
    <property type="gene ID" value="CBR_g4572"/>
</dbReference>
<evidence type="ECO:0000259" key="3">
    <source>
        <dbReference type="PROSITE" id="PS50158"/>
    </source>
</evidence>
<feature type="region of interest" description="Disordered" evidence="2">
    <location>
        <begin position="350"/>
        <end position="369"/>
    </location>
</feature>